<comment type="caution">
    <text evidence="1">The sequence shown here is derived from an EMBL/GenBank/DDBJ whole genome shotgun (WGS) entry which is preliminary data.</text>
</comment>
<gene>
    <name evidence="1" type="ORF">MILVUS5_LOCUS4000</name>
</gene>
<evidence type="ECO:0000313" key="2">
    <source>
        <dbReference type="Proteomes" id="UP001177021"/>
    </source>
</evidence>
<reference evidence="1" key="1">
    <citation type="submission" date="2023-10" db="EMBL/GenBank/DDBJ databases">
        <authorList>
            <person name="Rodriguez Cubillos JULIANA M."/>
            <person name="De Vega J."/>
        </authorList>
    </citation>
    <scope>NUCLEOTIDE SEQUENCE</scope>
</reference>
<dbReference type="Proteomes" id="UP001177021">
    <property type="component" value="Unassembled WGS sequence"/>
</dbReference>
<evidence type="ECO:0000313" key="1">
    <source>
        <dbReference type="EMBL" id="CAJ2632786.1"/>
    </source>
</evidence>
<organism evidence="1 2">
    <name type="scientific">Trifolium pratense</name>
    <name type="common">Red clover</name>
    <dbReference type="NCBI Taxonomy" id="57577"/>
    <lineage>
        <taxon>Eukaryota</taxon>
        <taxon>Viridiplantae</taxon>
        <taxon>Streptophyta</taxon>
        <taxon>Embryophyta</taxon>
        <taxon>Tracheophyta</taxon>
        <taxon>Spermatophyta</taxon>
        <taxon>Magnoliopsida</taxon>
        <taxon>eudicotyledons</taxon>
        <taxon>Gunneridae</taxon>
        <taxon>Pentapetalae</taxon>
        <taxon>rosids</taxon>
        <taxon>fabids</taxon>
        <taxon>Fabales</taxon>
        <taxon>Fabaceae</taxon>
        <taxon>Papilionoideae</taxon>
        <taxon>50 kb inversion clade</taxon>
        <taxon>NPAAA clade</taxon>
        <taxon>Hologalegina</taxon>
        <taxon>IRL clade</taxon>
        <taxon>Trifolieae</taxon>
        <taxon>Trifolium</taxon>
    </lineage>
</organism>
<proteinExistence type="predicted"/>
<dbReference type="EMBL" id="CASHSV030000001">
    <property type="protein sequence ID" value="CAJ2632786.1"/>
    <property type="molecule type" value="Genomic_DNA"/>
</dbReference>
<name>A0ACB0IL40_TRIPR</name>
<accession>A0ACB0IL40</accession>
<protein>
    <submittedName>
        <fullName evidence="1">Uncharacterized protein</fullName>
    </submittedName>
</protein>
<keyword evidence="2" id="KW-1185">Reference proteome</keyword>
<sequence length="65" mass="7998">MFLYFLSPTTEPNNSDLPNYRIERIQTWIHMQGQYTNNDTYVGYERILGLSDHYYREDFRRKESI</sequence>